<dbReference type="GO" id="GO:0005886">
    <property type="term" value="C:plasma membrane"/>
    <property type="evidence" value="ECO:0007669"/>
    <property type="project" value="TreeGrafter"/>
</dbReference>
<dbReference type="GO" id="GO:0090313">
    <property type="term" value="P:regulation of protein targeting to membrane"/>
    <property type="evidence" value="ECO:0007669"/>
    <property type="project" value="TreeGrafter"/>
</dbReference>
<feature type="domain" description="AsmA" evidence="2">
    <location>
        <begin position="718"/>
        <end position="922"/>
    </location>
</feature>
<evidence type="ECO:0000313" key="3">
    <source>
        <dbReference type="EMBL" id="MBK1698762.1"/>
    </source>
</evidence>
<evidence type="ECO:0000313" key="4">
    <source>
        <dbReference type="Proteomes" id="UP000778970"/>
    </source>
</evidence>
<dbReference type="PANTHER" id="PTHR30441">
    <property type="entry name" value="DUF748 DOMAIN-CONTAINING PROTEIN"/>
    <property type="match status" value="1"/>
</dbReference>
<dbReference type="InterPro" id="IPR052894">
    <property type="entry name" value="AsmA-related"/>
</dbReference>
<dbReference type="RefSeq" id="WP_027288011.1">
    <property type="nucleotide sequence ID" value="NZ_NRRE01000030.1"/>
</dbReference>
<feature type="domain" description="AsmA" evidence="2">
    <location>
        <begin position="3"/>
        <end position="127"/>
    </location>
</feature>
<protein>
    <recommendedName>
        <fullName evidence="2">AsmA domain-containing protein</fullName>
    </recommendedName>
</protein>
<evidence type="ECO:0000259" key="2">
    <source>
        <dbReference type="Pfam" id="PF05170"/>
    </source>
</evidence>
<proteinExistence type="predicted"/>
<organism evidence="3 4">
    <name type="scientific">Rhodovibrio salinarum</name>
    <dbReference type="NCBI Taxonomy" id="1087"/>
    <lineage>
        <taxon>Bacteria</taxon>
        <taxon>Pseudomonadati</taxon>
        <taxon>Pseudomonadota</taxon>
        <taxon>Alphaproteobacteria</taxon>
        <taxon>Rhodospirillales</taxon>
        <taxon>Rhodovibrionaceae</taxon>
        <taxon>Rhodovibrio</taxon>
    </lineage>
</organism>
<keyword evidence="4" id="KW-1185">Reference proteome</keyword>
<evidence type="ECO:0000256" key="1">
    <source>
        <dbReference type="SAM" id="MobiDB-lite"/>
    </source>
</evidence>
<dbReference type="PANTHER" id="PTHR30441:SF4">
    <property type="entry name" value="PROTEIN ASMA"/>
    <property type="match status" value="1"/>
</dbReference>
<dbReference type="Proteomes" id="UP000778970">
    <property type="component" value="Unassembled WGS sequence"/>
</dbReference>
<dbReference type="Pfam" id="PF05170">
    <property type="entry name" value="AsmA"/>
    <property type="match status" value="2"/>
</dbReference>
<reference evidence="3" key="2">
    <citation type="journal article" date="2020" name="Microorganisms">
        <title>Osmotic Adaptation and Compatible Solute Biosynthesis of Phototrophic Bacteria as Revealed from Genome Analyses.</title>
        <authorList>
            <person name="Imhoff J.F."/>
            <person name="Rahn T."/>
            <person name="Kunzel S."/>
            <person name="Keller A."/>
            <person name="Neulinger S.C."/>
        </authorList>
    </citation>
    <scope>NUCLEOTIDE SEQUENCE</scope>
    <source>
        <strain evidence="3">DSM 9154</strain>
    </source>
</reference>
<feature type="region of interest" description="Disordered" evidence="1">
    <location>
        <begin position="1066"/>
        <end position="1120"/>
    </location>
</feature>
<reference evidence="3" key="1">
    <citation type="submission" date="2017-08" db="EMBL/GenBank/DDBJ databases">
        <authorList>
            <person name="Imhoff J.F."/>
            <person name="Rahn T."/>
            <person name="Kuenzel S."/>
            <person name="Neulinger S.C."/>
        </authorList>
    </citation>
    <scope>NUCLEOTIDE SEQUENCE</scope>
    <source>
        <strain evidence="3">DSM 9154</strain>
    </source>
</reference>
<dbReference type="EMBL" id="NRRE01000030">
    <property type="protein sequence ID" value="MBK1698762.1"/>
    <property type="molecule type" value="Genomic_DNA"/>
</dbReference>
<name>A0A934QL54_9PROT</name>
<dbReference type="InterPro" id="IPR007844">
    <property type="entry name" value="AsmA"/>
</dbReference>
<gene>
    <name evidence="3" type="ORF">CKO21_16070</name>
</gene>
<accession>A0A934QL54</accession>
<comment type="caution">
    <text evidence="3">The sequence shown here is derived from an EMBL/GenBank/DDBJ whole genome shotgun (WGS) entry which is preliminary data.</text>
</comment>
<sequence>MKKLLYALLAVVLLLVAAVLLLPSLIDWNAYKDQLAQQVERATGRNITVGGSVSLSLLPSPAFSAQQVTLANVAGGREQAMAEIADLRVRVALAPLLQGQVKVEQLVLVEPRVLLERTAAGRANWRFRDGDGPATGDGGPLDRGLLGQVSLQSVRVVDGTLRFVDAAAGIDRQVTGIDARLSAQSLSGPLQAQGSLSANGVPLSFEGELGQLNTGGPAPYSLRVQLNGTDAYAELGGALSTGDAVRLQGDLEARGSSLADTLARITGRAAGSYPPQLAQTFSSESQLTLDADTLKAQNLSLQLGDTGADGRLQVTLPTADESERTEAVADLTIQRLDLDRLLAMQRDTDAGVDGEGSRGSDGDAFSLPQDVQAELNVNVGAILYHDRVIRQGRANAVLADGTVTLNQAMALLPGSSDLALFGTLAAQDGRPVFDGRLETASDNLRGMLDWLGVQVERVSEDRLRRMELLADLQARPGQVTLTNVDLDVDTAQVQGGVAIALRQRPGFGIGLTVDKLNLDAYLPSGDAGGRQTGEDAGPPLGWLGGFDANFDLRAGQLTYAGTTARDVRLDATLHNQALTVREASVGNLAGAAVRLDGKLSELVGLDPQLDFNVDLDVQNLSRFAGVAGLSDSVPAGVGPVALTGTAQGGVADAKVDGTLTALGGTATFQGQIEPLAAPMAFDLVLALQHDSLRAFTEQAPGLPRLRQEAGALDLTARLAGTTRSFSTDNLTGRIGPVTVEGPVSLDLAGDRPRLTANLETGELPLAAFAAAGAGAQTPASEDVGEDGTATGARWSAQPLPLAALTGVDLDLTLASDALVLPDDSRLEDAELAATLTDGVLDLDRLQGTLFGGDLRANGTLDARDTAALSLVIEAQQVASSPLLAHLFGVQALDGPIDLNADLNAKGASPNAMIGSLTGQGELSGRVTVEPQLFLGPQAGQLLEQNGAPDGRMGQRLSNMLGDAFGAEVKIGGLTRALDFVGMAFTQERAKLAGTFAIAEGIMTTSDLTLDGLEGRAETRGQINLPTWRLDLTTELFRAKDAPDAPFVVTRQTGSLDAPNVAITGGAFRDQLTPGKSQQQTGDAAPEADDSSGEPAGDEAGAQPSDDTSAANGGQAPKRAEEIIRGVLDQLQSEP</sequence>
<dbReference type="AlphaFoldDB" id="A0A934QL54"/>